<dbReference type="SUPFAM" id="SSF111321">
    <property type="entry name" value="AF1104-like"/>
    <property type="match status" value="1"/>
</dbReference>
<evidence type="ECO:0000256" key="3">
    <source>
        <dbReference type="ARBA" id="ARBA00009519"/>
    </source>
</evidence>
<evidence type="ECO:0000259" key="8">
    <source>
        <dbReference type="Pfam" id="PF01937"/>
    </source>
</evidence>
<evidence type="ECO:0000256" key="5">
    <source>
        <dbReference type="ARBA" id="ARBA00022801"/>
    </source>
</evidence>
<gene>
    <name evidence="9" type="ORF">RNC47_09060</name>
</gene>
<comment type="cofactor">
    <cofactor evidence="2">
        <name>Mn(2+)</name>
        <dbReference type="ChEBI" id="CHEBI:29035"/>
    </cofactor>
</comment>
<keyword evidence="5" id="KW-0378">Hydrolase</keyword>
<dbReference type="InterPro" id="IPR002791">
    <property type="entry name" value="ARMT1-like_metal-bd"/>
</dbReference>
<keyword evidence="10" id="KW-1185">Reference proteome</keyword>
<feature type="domain" description="Damage-control phosphatase ARMT1-like metal-binding" evidence="8">
    <location>
        <begin position="28"/>
        <end position="368"/>
    </location>
</feature>
<keyword evidence="4" id="KW-0479">Metal-binding</keyword>
<name>A0ABU2LLN2_9ACTN</name>
<dbReference type="PANTHER" id="PTHR12260:SF6">
    <property type="entry name" value="DAMAGE-CONTROL PHOSPHATASE ARMT1"/>
    <property type="match status" value="1"/>
</dbReference>
<comment type="caution">
    <text evidence="9">The sequence shown here is derived from an EMBL/GenBank/DDBJ whole genome shotgun (WGS) entry which is preliminary data.</text>
</comment>
<evidence type="ECO:0000256" key="1">
    <source>
        <dbReference type="ARBA" id="ARBA00001326"/>
    </source>
</evidence>
<evidence type="ECO:0000256" key="2">
    <source>
        <dbReference type="ARBA" id="ARBA00001936"/>
    </source>
</evidence>
<dbReference type="Pfam" id="PF01937">
    <property type="entry name" value="ARMT1-like_dom"/>
    <property type="match status" value="1"/>
</dbReference>
<evidence type="ECO:0000256" key="7">
    <source>
        <dbReference type="ARBA" id="ARBA00048809"/>
    </source>
</evidence>
<dbReference type="Gene3D" id="1.20.930.60">
    <property type="match status" value="1"/>
</dbReference>
<dbReference type="Gene3D" id="3.40.50.10880">
    <property type="entry name" value="Uncharacterised protein PF01937, DUF89, domain 3"/>
    <property type="match status" value="1"/>
</dbReference>
<evidence type="ECO:0000256" key="4">
    <source>
        <dbReference type="ARBA" id="ARBA00022723"/>
    </source>
</evidence>
<accession>A0ABU2LLN2</accession>
<evidence type="ECO:0000313" key="10">
    <source>
        <dbReference type="Proteomes" id="UP001183420"/>
    </source>
</evidence>
<dbReference type="EMBL" id="JAVREM010000006">
    <property type="protein sequence ID" value="MDT0318482.1"/>
    <property type="molecule type" value="Genomic_DNA"/>
</dbReference>
<keyword evidence="6" id="KW-0464">Manganese</keyword>
<comment type="catalytic activity">
    <reaction evidence="1">
        <text>beta-D-fructose 1-phosphate + H2O = D-fructose + phosphate</text>
        <dbReference type="Rhea" id="RHEA:35603"/>
        <dbReference type="ChEBI" id="CHEBI:15377"/>
        <dbReference type="ChEBI" id="CHEBI:37721"/>
        <dbReference type="ChEBI" id="CHEBI:43474"/>
        <dbReference type="ChEBI" id="CHEBI:138881"/>
    </reaction>
</comment>
<dbReference type="InterPro" id="IPR036075">
    <property type="entry name" value="ARMT-1-like_metal-bd_sf"/>
</dbReference>
<protein>
    <submittedName>
        <fullName evidence="9">Damage-control phosphatase ARMT1 family protein</fullName>
    </submittedName>
</protein>
<organism evidence="9 10">
    <name type="scientific">Streptomyces millisiae</name>
    <dbReference type="NCBI Taxonomy" id="3075542"/>
    <lineage>
        <taxon>Bacteria</taxon>
        <taxon>Bacillati</taxon>
        <taxon>Actinomycetota</taxon>
        <taxon>Actinomycetes</taxon>
        <taxon>Kitasatosporales</taxon>
        <taxon>Streptomycetaceae</taxon>
        <taxon>Streptomyces</taxon>
    </lineage>
</organism>
<dbReference type="RefSeq" id="WP_311597188.1">
    <property type="nucleotide sequence ID" value="NZ_JAVREM010000006.1"/>
</dbReference>
<comment type="similarity">
    <text evidence="3">Belongs to the damage-control phosphatase family. Sugar phosphate phosphatase III subfamily.</text>
</comment>
<reference evidence="10" key="1">
    <citation type="submission" date="2023-07" db="EMBL/GenBank/DDBJ databases">
        <title>30 novel species of actinomycetes from the DSMZ collection.</title>
        <authorList>
            <person name="Nouioui I."/>
        </authorList>
    </citation>
    <scope>NUCLEOTIDE SEQUENCE [LARGE SCALE GENOMIC DNA]</scope>
    <source>
        <strain evidence="10">DSM 44918</strain>
    </source>
</reference>
<evidence type="ECO:0000256" key="6">
    <source>
        <dbReference type="ARBA" id="ARBA00023211"/>
    </source>
</evidence>
<dbReference type="InterPro" id="IPR039763">
    <property type="entry name" value="ARMT1"/>
</dbReference>
<dbReference type="PANTHER" id="PTHR12260">
    <property type="entry name" value="DAMAGE-CONTROL PHOSPHATASE ARMT1"/>
    <property type="match status" value="1"/>
</dbReference>
<dbReference type="Proteomes" id="UP001183420">
    <property type="component" value="Unassembled WGS sequence"/>
</dbReference>
<comment type="catalytic activity">
    <reaction evidence="7">
        <text>beta-D-fructose 6-phosphate = dihydroxyacetone + D-glyceraldehyde 3-phosphate</text>
        <dbReference type="Rhea" id="RHEA:28002"/>
        <dbReference type="ChEBI" id="CHEBI:16016"/>
        <dbReference type="ChEBI" id="CHEBI:57634"/>
        <dbReference type="ChEBI" id="CHEBI:59776"/>
    </reaction>
</comment>
<sequence length="393" mass="42863">MTETPPEDVAPVVGCDEPGSFARDVLVTRHPALIRQVRDAHPYTPAQLLALDALLGEITEGVLRPLPPEAHDHAAWRHWRMGEHVGRSWFDASFLWAESYFYRRLLQAVDYFGPGPWQGIDPFAPAKRAELHSAAVDEELHALDTLPGLSRADEAAALIQAALWGNRADLGFLTTAAESARSTTGLVADDTDRLWALLGAEPPGTVAVIADNAGRELIPDLVLIDHLLRHGHAHTVVLHLKPQPYYVSDATPADLVDALRRLARAPGHAGQVGDRLWQAMATGRLRPSAHPFFCAPLPYAAMPDDLRRDLAGCTLTILKGDLNYRRLVGDRLWPPTTPFDRLTAYFPTPVAALRTLKSDVITGLTADRVAELDATGDGWRVSGSHALVQVRGA</sequence>
<proteinExistence type="inferred from homology"/>
<evidence type="ECO:0000313" key="9">
    <source>
        <dbReference type="EMBL" id="MDT0318482.1"/>
    </source>
</evidence>